<dbReference type="PANTHER" id="PTHR12956:SF17">
    <property type="entry name" value="OS01G0749100 PROTEIN"/>
    <property type="match status" value="1"/>
</dbReference>
<organism evidence="2 3">
    <name type="scientific">Rubroshorea leprosula</name>
    <dbReference type="NCBI Taxonomy" id="152421"/>
    <lineage>
        <taxon>Eukaryota</taxon>
        <taxon>Viridiplantae</taxon>
        <taxon>Streptophyta</taxon>
        <taxon>Embryophyta</taxon>
        <taxon>Tracheophyta</taxon>
        <taxon>Spermatophyta</taxon>
        <taxon>Magnoliopsida</taxon>
        <taxon>eudicotyledons</taxon>
        <taxon>Gunneridae</taxon>
        <taxon>Pentapetalae</taxon>
        <taxon>rosids</taxon>
        <taxon>malvids</taxon>
        <taxon>Malvales</taxon>
        <taxon>Dipterocarpaceae</taxon>
        <taxon>Rubroshorea</taxon>
    </lineage>
</organism>
<proteinExistence type="predicted"/>
<dbReference type="Pfam" id="PF04765">
    <property type="entry name" value="TOD1_MUCI70"/>
    <property type="match status" value="1"/>
</dbReference>
<dbReference type="InterPro" id="IPR006852">
    <property type="entry name" value="TOD1_MUCI70"/>
</dbReference>
<sequence length="129" mass="14639">MGGLIYSQDTKPLFKGAKVISENGRFKIYNEDRSYMQSCEVVVSARAFGGGDDLHQPIGMSNASRRKVCYVAFWDEITLKTQEAEGQRMDSNHMIGKWRIIVVKELPFADQRLNGKIPKMSAHRLFPQA</sequence>
<reference evidence="2 3" key="1">
    <citation type="journal article" date="2021" name="Commun. Biol.">
        <title>The genome of Shorea leprosula (Dipterocarpaceae) highlights the ecological relevance of drought in aseasonal tropical rainforests.</title>
        <authorList>
            <person name="Ng K.K.S."/>
            <person name="Kobayashi M.J."/>
            <person name="Fawcett J.A."/>
            <person name="Hatakeyama M."/>
            <person name="Paape T."/>
            <person name="Ng C.H."/>
            <person name="Ang C.C."/>
            <person name="Tnah L.H."/>
            <person name="Lee C.T."/>
            <person name="Nishiyama T."/>
            <person name="Sese J."/>
            <person name="O'Brien M.J."/>
            <person name="Copetti D."/>
            <person name="Mohd Noor M.I."/>
            <person name="Ong R.C."/>
            <person name="Putra M."/>
            <person name="Sireger I.Z."/>
            <person name="Indrioko S."/>
            <person name="Kosugi Y."/>
            <person name="Izuno A."/>
            <person name="Isagi Y."/>
            <person name="Lee S.L."/>
            <person name="Shimizu K.K."/>
        </authorList>
    </citation>
    <scope>NUCLEOTIDE SEQUENCE [LARGE SCALE GENOMIC DNA]</scope>
    <source>
        <strain evidence="2">214</strain>
    </source>
</reference>
<dbReference type="AlphaFoldDB" id="A0AAV5KIA2"/>
<dbReference type="EMBL" id="BPVZ01000065">
    <property type="protein sequence ID" value="GKV24345.1"/>
    <property type="molecule type" value="Genomic_DNA"/>
</dbReference>
<name>A0AAV5KIA2_9ROSI</name>
<protein>
    <recommendedName>
        <fullName evidence="1">TOD1/MUCI70 glycosyltransferase-like domain-containing protein</fullName>
    </recommendedName>
</protein>
<dbReference type="InterPro" id="IPR048354">
    <property type="entry name" value="TOD1_MUCI70_glycTrfase_dom"/>
</dbReference>
<evidence type="ECO:0000313" key="3">
    <source>
        <dbReference type="Proteomes" id="UP001054252"/>
    </source>
</evidence>
<gene>
    <name evidence="2" type="ORF">SLEP1_g33971</name>
</gene>
<accession>A0AAV5KIA2</accession>
<dbReference type="PANTHER" id="PTHR12956">
    <property type="entry name" value="ALKALINE CERAMIDASE-RELATED"/>
    <property type="match status" value="1"/>
</dbReference>
<evidence type="ECO:0000259" key="1">
    <source>
        <dbReference type="Pfam" id="PF04765"/>
    </source>
</evidence>
<evidence type="ECO:0000313" key="2">
    <source>
        <dbReference type="EMBL" id="GKV24345.1"/>
    </source>
</evidence>
<dbReference type="Proteomes" id="UP001054252">
    <property type="component" value="Unassembled WGS sequence"/>
</dbReference>
<feature type="domain" description="TOD1/MUCI70 glycosyltransferase-like" evidence="1">
    <location>
        <begin position="20"/>
        <end position="129"/>
    </location>
</feature>
<keyword evidence="3" id="KW-1185">Reference proteome</keyword>
<comment type="caution">
    <text evidence="2">The sequence shown here is derived from an EMBL/GenBank/DDBJ whole genome shotgun (WGS) entry which is preliminary data.</text>
</comment>